<accession>A0A9W7DX16</accession>
<proteinExistence type="predicted"/>
<sequence>MATGTRSSRSKSRSRSQPQPQPCSQEPRSSSSRSSSRSKSKTSRAKSKITNSKSPSTSTSTTLSPLLSNLQNRLDSIPPLEDIGQNFLNDVIHLDSHLPPKTANAINKLFLGEHPDQKTRPSEFLPLFHSLLIMSLTSGMVSAILIVDLIFDFPCALHQVLGLESSSANNAFIYYSSILNSPVMTFKTLGAMNSVLYGSWLALTTCSKLTDPKFERKFPLYTRFQVIFGIYVCMTGIYLAAIIPRYLPFMQNYRNIFMGGSAVTFSEEDFEGWWVILVLRLVLFIGNVVAVVMCIQCMRKLVRCIE</sequence>
<feature type="region of interest" description="Disordered" evidence="1">
    <location>
        <begin position="1"/>
        <end position="64"/>
    </location>
</feature>
<evidence type="ECO:0000313" key="3">
    <source>
        <dbReference type="EMBL" id="GMH57993.1"/>
    </source>
</evidence>
<feature type="transmembrane region" description="Helical" evidence="2">
    <location>
        <begin position="127"/>
        <end position="151"/>
    </location>
</feature>
<dbReference type="AlphaFoldDB" id="A0A9W7DX16"/>
<evidence type="ECO:0008006" key="5">
    <source>
        <dbReference type="Google" id="ProtNLM"/>
    </source>
</evidence>
<organism evidence="3 4">
    <name type="scientific">Triparma laevis f. longispina</name>
    <dbReference type="NCBI Taxonomy" id="1714387"/>
    <lineage>
        <taxon>Eukaryota</taxon>
        <taxon>Sar</taxon>
        <taxon>Stramenopiles</taxon>
        <taxon>Ochrophyta</taxon>
        <taxon>Bolidophyceae</taxon>
        <taxon>Parmales</taxon>
        <taxon>Triparmaceae</taxon>
        <taxon>Triparma</taxon>
    </lineage>
</organism>
<dbReference type="EMBL" id="BRXW01000474">
    <property type="protein sequence ID" value="GMH57993.1"/>
    <property type="molecule type" value="Genomic_DNA"/>
</dbReference>
<feature type="compositionally biased region" description="Low complexity" evidence="1">
    <location>
        <begin position="15"/>
        <end position="35"/>
    </location>
</feature>
<evidence type="ECO:0000256" key="2">
    <source>
        <dbReference type="SAM" id="Phobius"/>
    </source>
</evidence>
<feature type="compositionally biased region" description="Basic residues" evidence="1">
    <location>
        <begin position="36"/>
        <end position="47"/>
    </location>
</feature>
<evidence type="ECO:0000313" key="4">
    <source>
        <dbReference type="Proteomes" id="UP001165122"/>
    </source>
</evidence>
<keyword evidence="2" id="KW-0472">Membrane</keyword>
<dbReference type="OrthoDB" id="188052at2759"/>
<protein>
    <recommendedName>
        <fullName evidence="5">Transmembrane protein</fullName>
    </recommendedName>
</protein>
<feature type="transmembrane region" description="Helical" evidence="2">
    <location>
        <begin position="273"/>
        <end position="295"/>
    </location>
</feature>
<feature type="transmembrane region" description="Helical" evidence="2">
    <location>
        <begin position="224"/>
        <end position="247"/>
    </location>
</feature>
<feature type="transmembrane region" description="Helical" evidence="2">
    <location>
        <begin position="184"/>
        <end position="203"/>
    </location>
</feature>
<keyword evidence="2" id="KW-0812">Transmembrane</keyword>
<comment type="caution">
    <text evidence="3">The sequence shown here is derived from an EMBL/GenBank/DDBJ whole genome shotgun (WGS) entry which is preliminary data.</text>
</comment>
<dbReference type="Proteomes" id="UP001165122">
    <property type="component" value="Unassembled WGS sequence"/>
</dbReference>
<keyword evidence="4" id="KW-1185">Reference proteome</keyword>
<reference evidence="4" key="1">
    <citation type="journal article" date="2023" name="Commun. Biol.">
        <title>Genome analysis of Parmales, the sister group of diatoms, reveals the evolutionary specialization of diatoms from phago-mixotrophs to photoautotrophs.</title>
        <authorList>
            <person name="Ban H."/>
            <person name="Sato S."/>
            <person name="Yoshikawa S."/>
            <person name="Yamada K."/>
            <person name="Nakamura Y."/>
            <person name="Ichinomiya M."/>
            <person name="Sato N."/>
            <person name="Blanc-Mathieu R."/>
            <person name="Endo H."/>
            <person name="Kuwata A."/>
            <person name="Ogata H."/>
        </authorList>
    </citation>
    <scope>NUCLEOTIDE SEQUENCE [LARGE SCALE GENOMIC DNA]</scope>
    <source>
        <strain evidence="4">NIES 3700</strain>
    </source>
</reference>
<keyword evidence="2" id="KW-1133">Transmembrane helix</keyword>
<feature type="compositionally biased region" description="Low complexity" evidence="1">
    <location>
        <begin position="48"/>
        <end position="64"/>
    </location>
</feature>
<name>A0A9W7DX16_9STRA</name>
<evidence type="ECO:0000256" key="1">
    <source>
        <dbReference type="SAM" id="MobiDB-lite"/>
    </source>
</evidence>
<gene>
    <name evidence="3" type="ORF">TrLO_g7288</name>
</gene>